<keyword evidence="3 4" id="KW-0520">NAD</keyword>
<organism evidence="7 8">
    <name type="scientific">Imperialibacter roseus</name>
    <dbReference type="NCBI Taxonomy" id="1324217"/>
    <lineage>
        <taxon>Bacteria</taxon>
        <taxon>Pseudomonadati</taxon>
        <taxon>Bacteroidota</taxon>
        <taxon>Cytophagia</taxon>
        <taxon>Cytophagales</taxon>
        <taxon>Flammeovirgaceae</taxon>
        <taxon>Imperialibacter</taxon>
    </lineage>
</organism>
<keyword evidence="3" id="KW-0472">Membrane</keyword>
<dbReference type="PANTHER" id="PTHR10884">
    <property type="entry name" value="NADH DEHYDROGENASE UBIQUINONE IRON-SULFUR PROTEIN 3"/>
    <property type="match status" value="1"/>
</dbReference>
<gene>
    <name evidence="3" type="primary">nuoC</name>
    <name evidence="7" type="ORF">RT717_21870</name>
</gene>
<comment type="similarity">
    <text evidence="1 3 4">Belongs to the complex I 30 kDa subunit family.</text>
</comment>
<dbReference type="InterPro" id="IPR001268">
    <property type="entry name" value="NADH_UbQ_OxRdtase_30kDa_su"/>
</dbReference>
<evidence type="ECO:0000256" key="3">
    <source>
        <dbReference type="HAMAP-Rule" id="MF_01357"/>
    </source>
</evidence>
<sequence>MTHTDIQSLLQSEFGASCVPETIENATPKGLVISAEKLQDVCLFLRDNEQTYFDSLSCVTAIDNGMEASTIEVNYNLYSIPYNFQLLLRAIVARNEDGAELPMIPTVSDVWKTAEWHEREAFDLVGIKFDGHPDLRRILLPTDWQGHPLRKDYSTQEYYHGMKVDY</sequence>
<dbReference type="InterPro" id="IPR020396">
    <property type="entry name" value="NADH_UbQ_OxRdtase_CS"/>
</dbReference>
<dbReference type="InterPro" id="IPR010218">
    <property type="entry name" value="NADH_DH_suC"/>
</dbReference>
<evidence type="ECO:0000256" key="4">
    <source>
        <dbReference type="RuleBase" id="RU003456"/>
    </source>
</evidence>
<evidence type="ECO:0000313" key="8">
    <source>
        <dbReference type="Proteomes" id="UP001302349"/>
    </source>
</evidence>
<keyword evidence="3 4" id="KW-1278">Translocase</keyword>
<evidence type="ECO:0000256" key="5">
    <source>
        <dbReference type="RuleBase" id="RU003582"/>
    </source>
</evidence>
<evidence type="ECO:0000256" key="1">
    <source>
        <dbReference type="ARBA" id="ARBA00007569"/>
    </source>
</evidence>
<keyword evidence="3" id="KW-1003">Cell membrane</keyword>
<dbReference type="Gene3D" id="3.30.460.80">
    <property type="entry name" value="NADH:ubiquinone oxidoreductase, 30kDa subunit"/>
    <property type="match status" value="1"/>
</dbReference>
<reference evidence="7 8" key="1">
    <citation type="journal article" date="2023" name="Microbiol. Resour. Announc.">
        <title>Complete Genome Sequence of Imperialibacter roseus strain P4T.</title>
        <authorList>
            <person name="Tizabi D.R."/>
            <person name="Bachvaroff T."/>
            <person name="Hill R.T."/>
        </authorList>
    </citation>
    <scope>NUCLEOTIDE SEQUENCE [LARGE SCALE GENOMIC DNA]</scope>
    <source>
        <strain evidence="7 8">P4T</strain>
    </source>
</reference>
<comment type="catalytic activity">
    <reaction evidence="3 5">
        <text>a quinone + NADH + 5 H(+)(in) = a quinol + NAD(+) + 4 H(+)(out)</text>
        <dbReference type="Rhea" id="RHEA:57888"/>
        <dbReference type="ChEBI" id="CHEBI:15378"/>
        <dbReference type="ChEBI" id="CHEBI:24646"/>
        <dbReference type="ChEBI" id="CHEBI:57540"/>
        <dbReference type="ChEBI" id="CHEBI:57945"/>
        <dbReference type="ChEBI" id="CHEBI:132124"/>
    </reaction>
</comment>
<dbReference type="PROSITE" id="PS00542">
    <property type="entry name" value="COMPLEX1_30K"/>
    <property type="match status" value="1"/>
</dbReference>
<evidence type="ECO:0000313" key="7">
    <source>
        <dbReference type="EMBL" id="WOK05727.1"/>
    </source>
</evidence>
<dbReference type="InterPro" id="IPR037232">
    <property type="entry name" value="NADH_quin_OxRdtase_su_C/D-like"/>
</dbReference>
<dbReference type="HAMAP" id="MF_01357">
    <property type="entry name" value="NDH1_NuoC"/>
    <property type="match status" value="1"/>
</dbReference>
<keyword evidence="2 3" id="KW-0813">Transport</keyword>
<dbReference type="EMBL" id="CP136051">
    <property type="protein sequence ID" value="WOK05727.1"/>
    <property type="molecule type" value="Genomic_DNA"/>
</dbReference>
<name>A0ABZ0IMJ3_9BACT</name>
<evidence type="ECO:0000259" key="6">
    <source>
        <dbReference type="Pfam" id="PF00329"/>
    </source>
</evidence>
<dbReference type="NCBIfam" id="TIGR01961">
    <property type="entry name" value="NuoC_fam"/>
    <property type="match status" value="1"/>
</dbReference>
<comment type="subcellular location">
    <subcellularLocation>
        <location evidence="3">Cell membrane</location>
        <topology evidence="3">Peripheral membrane protein</topology>
        <orientation evidence="3">Cytoplasmic side</orientation>
    </subcellularLocation>
</comment>
<dbReference type="Proteomes" id="UP001302349">
    <property type="component" value="Chromosome"/>
</dbReference>
<dbReference type="Pfam" id="PF00329">
    <property type="entry name" value="Complex1_30kDa"/>
    <property type="match status" value="1"/>
</dbReference>
<dbReference type="SUPFAM" id="SSF143243">
    <property type="entry name" value="Nqo5-like"/>
    <property type="match status" value="1"/>
</dbReference>
<comment type="function">
    <text evidence="3">NDH-1 shuttles electrons from NADH, via FMN and iron-sulfur (Fe-S) centers, to quinones in the respiratory chain. The immediate electron acceptor for the enzyme in this species is believed to be a menaquinone. Couples the redox reaction to proton translocation (for every two electrons transferred, four hydrogen ions are translocated across the cytoplasmic membrane), and thus conserves the redox energy in a proton gradient.</text>
</comment>
<keyword evidence="3 5" id="KW-0874">Quinone</keyword>
<dbReference type="RefSeq" id="WP_317488483.1">
    <property type="nucleotide sequence ID" value="NZ_CP136051.1"/>
</dbReference>
<dbReference type="PANTHER" id="PTHR10884:SF14">
    <property type="entry name" value="NADH DEHYDROGENASE [UBIQUINONE] IRON-SULFUR PROTEIN 3, MITOCHONDRIAL"/>
    <property type="match status" value="1"/>
</dbReference>
<evidence type="ECO:0000256" key="2">
    <source>
        <dbReference type="ARBA" id="ARBA00022448"/>
    </source>
</evidence>
<keyword evidence="8" id="KW-1185">Reference proteome</keyword>
<comment type="subunit">
    <text evidence="3">NDH-1 is composed of 14 different subunits. Subunits NuoB, C, D, E, F, and G constitute the peripheral sector of the complex.</text>
</comment>
<dbReference type="EC" id="7.1.1.-" evidence="3"/>
<feature type="domain" description="NADH:ubiquinone oxidoreductase 30kDa subunit" evidence="6">
    <location>
        <begin position="32"/>
        <end position="158"/>
    </location>
</feature>
<protein>
    <recommendedName>
        <fullName evidence="3">NADH-quinone oxidoreductase subunit C</fullName>
        <ecNumber evidence="3">7.1.1.-</ecNumber>
    </recommendedName>
    <alternativeName>
        <fullName evidence="3">NADH dehydrogenase I subunit C</fullName>
    </alternativeName>
    <alternativeName>
        <fullName evidence="3">NDH-1 subunit C</fullName>
    </alternativeName>
</protein>
<proteinExistence type="inferred from homology"/>
<accession>A0ABZ0IMJ3</accession>